<gene>
    <name evidence="1" type="ORF">ATZ36_09310</name>
</gene>
<dbReference type="EMBL" id="LNVX01000692">
    <property type="protein sequence ID" value="OEG69478.1"/>
    <property type="molecule type" value="Genomic_DNA"/>
</dbReference>
<dbReference type="Proteomes" id="UP000095237">
    <property type="component" value="Unassembled WGS sequence"/>
</dbReference>
<evidence type="ECO:0000313" key="2">
    <source>
        <dbReference type="Proteomes" id="UP000095237"/>
    </source>
</evidence>
<proteinExistence type="predicted"/>
<organism evidence="1 2">
    <name type="scientific">Endomicrobium trichonymphae</name>
    <dbReference type="NCBI Taxonomy" id="1408204"/>
    <lineage>
        <taxon>Bacteria</taxon>
        <taxon>Pseudomonadati</taxon>
        <taxon>Elusimicrobiota</taxon>
        <taxon>Endomicrobiia</taxon>
        <taxon>Endomicrobiales</taxon>
        <taxon>Endomicrobiaceae</taxon>
        <taxon>Candidatus Endomicrobiellum</taxon>
    </lineage>
</organism>
<dbReference type="AlphaFoldDB" id="A0A1E5IHK4"/>
<protein>
    <submittedName>
        <fullName evidence="1">Uncharacterized protein</fullName>
    </submittedName>
</protein>
<comment type="caution">
    <text evidence="1">The sequence shown here is derived from an EMBL/GenBank/DDBJ whole genome shotgun (WGS) entry which is preliminary data.</text>
</comment>
<evidence type="ECO:0000313" key="1">
    <source>
        <dbReference type="EMBL" id="OEG69478.1"/>
    </source>
</evidence>
<keyword evidence="2" id="KW-1185">Reference proteome</keyword>
<accession>A0A1E5IHK4</accession>
<name>A0A1E5IHK4_ENDTX</name>
<sequence>MIILFCKLPKTRKKYLRRYILNPLVKSGKLSLTVPDKTPAAKIKNILQIKAAAKIKRRENDIDRRCSK</sequence>
<reference evidence="1 2" key="1">
    <citation type="submission" date="2015-11" db="EMBL/GenBank/DDBJ databases">
        <title>Evidence for parallel genomic evolution in an endosymbiosis of termite gut flagellates.</title>
        <authorList>
            <person name="Zheng H."/>
        </authorList>
    </citation>
    <scope>NUCLEOTIDE SEQUENCE [LARGE SCALE GENOMIC DNA]</scope>
    <source>
        <strain evidence="1 2">CET450</strain>
    </source>
</reference>